<keyword evidence="1" id="KW-1133">Transmembrane helix</keyword>
<evidence type="ECO:0000256" key="1">
    <source>
        <dbReference type="SAM" id="Phobius"/>
    </source>
</evidence>
<comment type="caution">
    <text evidence="2">The sequence shown here is derived from an EMBL/GenBank/DDBJ whole genome shotgun (WGS) entry which is preliminary data.</text>
</comment>
<dbReference type="EMBL" id="JAMZEL010000024">
    <property type="protein sequence ID" value="MCP1386413.1"/>
    <property type="molecule type" value="Genomic_DNA"/>
</dbReference>
<keyword evidence="3" id="KW-1185">Reference proteome</keyword>
<sequence>METNEKNVLDTLLGVFSGENKPELIVTTKVEVDNKTLAKVVGWGSILVLGGIGLSAWLLRVTLKRFFRPI</sequence>
<protein>
    <submittedName>
        <fullName evidence="2">Uncharacterized protein</fullName>
    </submittedName>
</protein>
<dbReference type="Proteomes" id="UP001204772">
    <property type="component" value="Unassembled WGS sequence"/>
</dbReference>
<evidence type="ECO:0000313" key="3">
    <source>
        <dbReference type="Proteomes" id="UP001204772"/>
    </source>
</evidence>
<feature type="transmembrane region" description="Helical" evidence="1">
    <location>
        <begin position="40"/>
        <end position="59"/>
    </location>
</feature>
<accession>A0ABT1G038</accession>
<organism evidence="2 3">
    <name type="scientific">Runella salmonicolor</name>
    <dbReference type="NCBI Taxonomy" id="2950278"/>
    <lineage>
        <taxon>Bacteria</taxon>
        <taxon>Pseudomonadati</taxon>
        <taxon>Bacteroidota</taxon>
        <taxon>Cytophagia</taxon>
        <taxon>Cytophagales</taxon>
        <taxon>Spirosomataceae</taxon>
        <taxon>Runella</taxon>
    </lineage>
</organism>
<name>A0ABT1G038_9BACT</name>
<proteinExistence type="predicted"/>
<keyword evidence="1" id="KW-0812">Transmembrane</keyword>
<reference evidence="2 3" key="1">
    <citation type="submission" date="2022-06" db="EMBL/GenBank/DDBJ databases">
        <title>Runella sp. S5 genome sequencing.</title>
        <authorList>
            <person name="Park S."/>
        </authorList>
    </citation>
    <scope>NUCLEOTIDE SEQUENCE [LARGE SCALE GENOMIC DNA]</scope>
    <source>
        <strain evidence="2 3">S5</strain>
    </source>
</reference>
<dbReference type="RefSeq" id="WP_253533252.1">
    <property type="nucleotide sequence ID" value="NZ_JAMZEL010000024.1"/>
</dbReference>
<keyword evidence="1" id="KW-0472">Membrane</keyword>
<gene>
    <name evidence="2" type="ORF">NCI00_28485</name>
</gene>
<evidence type="ECO:0000313" key="2">
    <source>
        <dbReference type="EMBL" id="MCP1386413.1"/>
    </source>
</evidence>